<evidence type="ECO:0000256" key="1">
    <source>
        <dbReference type="ARBA" id="ARBA00023186"/>
    </source>
</evidence>
<dbReference type="InterPro" id="IPR001623">
    <property type="entry name" value="DnaJ_domain"/>
</dbReference>
<dbReference type="Gene3D" id="1.10.287.110">
    <property type="entry name" value="DnaJ domain"/>
    <property type="match status" value="1"/>
</dbReference>
<protein>
    <submittedName>
        <fullName evidence="3">Molecular chaperone DnaJ</fullName>
    </submittedName>
</protein>
<dbReference type="SUPFAM" id="SSF46565">
    <property type="entry name" value="Chaperone J-domain"/>
    <property type="match status" value="1"/>
</dbReference>
<dbReference type="Proteomes" id="UP000232638">
    <property type="component" value="Chromosome"/>
</dbReference>
<keyword evidence="4" id="KW-1185">Reference proteome</keyword>
<keyword evidence="1" id="KW-0143">Chaperone</keyword>
<dbReference type="AlphaFoldDB" id="A0A2K8UD11"/>
<reference evidence="3 4" key="1">
    <citation type="submission" date="2017-03" db="EMBL/GenBank/DDBJ databases">
        <title>Complete genome sequence of Candidatus 'Thiodictyon syntrophicum' sp. nov. strain Cad16T, a photolithoautotroph purple sulfur bacterium isolated from an alpine meromictic lake.</title>
        <authorList>
            <person name="Luedin S.M."/>
            <person name="Pothier J.F."/>
            <person name="Danza F."/>
            <person name="Storelli N."/>
            <person name="Wittwer M."/>
            <person name="Tonolla M."/>
        </authorList>
    </citation>
    <scope>NUCLEOTIDE SEQUENCE [LARGE SCALE GENOMIC DNA]</scope>
    <source>
        <strain evidence="3 4">Cad16T</strain>
    </source>
</reference>
<dbReference type="InterPro" id="IPR036869">
    <property type="entry name" value="J_dom_sf"/>
</dbReference>
<name>A0A2K8UD11_9GAMM</name>
<sequence length="97" mass="10647">MSDPYLTLGLPPDADDAAVYAAYLAAVKTCPPERDPQRFQALRTAYESLRTHRARLATALFNQEPPTLLEVLDRADPVGAPRRPARALFDALLRGGD</sequence>
<evidence type="ECO:0000313" key="3">
    <source>
        <dbReference type="EMBL" id="AUB83397.1"/>
    </source>
</evidence>
<gene>
    <name evidence="3" type="ORF">THSYN_22250</name>
</gene>
<accession>A0A2K8UD11</accession>
<feature type="domain" description="J" evidence="2">
    <location>
        <begin position="2"/>
        <end position="54"/>
    </location>
</feature>
<organism evidence="3 4">
    <name type="scientific">Candidatus Thiodictyon syntrophicum</name>
    <dbReference type="NCBI Taxonomy" id="1166950"/>
    <lineage>
        <taxon>Bacteria</taxon>
        <taxon>Pseudomonadati</taxon>
        <taxon>Pseudomonadota</taxon>
        <taxon>Gammaproteobacteria</taxon>
        <taxon>Chromatiales</taxon>
        <taxon>Chromatiaceae</taxon>
        <taxon>Thiodictyon</taxon>
    </lineage>
</organism>
<dbReference type="SMART" id="SM00271">
    <property type="entry name" value="DnaJ"/>
    <property type="match status" value="1"/>
</dbReference>
<dbReference type="RefSeq" id="WP_100921085.1">
    <property type="nucleotide sequence ID" value="NZ_CP020370.1"/>
</dbReference>
<evidence type="ECO:0000313" key="4">
    <source>
        <dbReference type="Proteomes" id="UP000232638"/>
    </source>
</evidence>
<dbReference type="EMBL" id="CP020370">
    <property type="protein sequence ID" value="AUB83397.1"/>
    <property type="molecule type" value="Genomic_DNA"/>
</dbReference>
<evidence type="ECO:0000259" key="2">
    <source>
        <dbReference type="SMART" id="SM00271"/>
    </source>
</evidence>
<proteinExistence type="predicted"/>
<dbReference type="KEGG" id="tsy:THSYN_22250"/>
<dbReference type="OrthoDB" id="5771095at2"/>